<evidence type="ECO:0000313" key="8">
    <source>
        <dbReference type="Proteomes" id="UP001301958"/>
    </source>
</evidence>
<keyword evidence="8" id="KW-1185">Reference proteome</keyword>
<evidence type="ECO:0000256" key="4">
    <source>
        <dbReference type="ARBA" id="ARBA00023136"/>
    </source>
</evidence>
<evidence type="ECO:0000313" key="7">
    <source>
        <dbReference type="EMBL" id="KAK4231605.1"/>
    </source>
</evidence>
<evidence type="ECO:0000256" key="6">
    <source>
        <dbReference type="SAM" id="Phobius"/>
    </source>
</evidence>
<evidence type="ECO:0000256" key="1">
    <source>
        <dbReference type="ARBA" id="ARBA00004167"/>
    </source>
</evidence>
<protein>
    <recommendedName>
        <fullName evidence="9">Mid2 domain-containing protein</fullName>
    </recommendedName>
</protein>
<keyword evidence="4 6" id="KW-0472">Membrane</keyword>
<keyword evidence="2 6" id="KW-0812">Transmembrane</keyword>
<organism evidence="7 8">
    <name type="scientific">Podospora fimiseda</name>
    <dbReference type="NCBI Taxonomy" id="252190"/>
    <lineage>
        <taxon>Eukaryota</taxon>
        <taxon>Fungi</taxon>
        <taxon>Dikarya</taxon>
        <taxon>Ascomycota</taxon>
        <taxon>Pezizomycotina</taxon>
        <taxon>Sordariomycetes</taxon>
        <taxon>Sordariomycetidae</taxon>
        <taxon>Sordariales</taxon>
        <taxon>Podosporaceae</taxon>
        <taxon>Podospora</taxon>
    </lineage>
</organism>
<feature type="compositionally biased region" description="Low complexity" evidence="5">
    <location>
        <begin position="188"/>
        <end position="202"/>
    </location>
</feature>
<dbReference type="AlphaFoldDB" id="A0AAN7H833"/>
<dbReference type="EMBL" id="MU865292">
    <property type="protein sequence ID" value="KAK4231605.1"/>
    <property type="molecule type" value="Genomic_DNA"/>
</dbReference>
<dbReference type="PANTHER" id="PTHR15549:SF6">
    <property type="entry name" value="MID2 DOMAIN-CONTAINING PROTEIN"/>
    <property type="match status" value="1"/>
</dbReference>
<comment type="caution">
    <text evidence="7">The sequence shown here is derived from an EMBL/GenBank/DDBJ whole genome shotgun (WGS) entry which is preliminary data.</text>
</comment>
<feature type="region of interest" description="Disordered" evidence="5">
    <location>
        <begin position="319"/>
        <end position="340"/>
    </location>
</feature>
<comment type="subcellular location">
    <subcellularLocation>
        <location evidence="1">Membrane</location>
        <topology evidence="1">Single-pass membrane protein</topology>
    </subcellularLocation>
</comment>
<name>A0AAN7H833_9PEZI</name>
<feature type="region of interest" description="Disordered" evidence="5">
    <location>
        <begin position="188"/>
        <end position="220"/>
    </location>
</feature>
<evidence type="ECO:0008006" key="9">
    <source>
        <dbReference type="Google" id="ProtNLM"/>
    </source>
</evidence>
<gene>
    <name evidence="7" type="ORF">QBC38DRAFT_533578</name>
</gene>
<dbReference type="GO" id="GO:0071944">
    <property type="term" value="C:cell periphery"/>
    <property type="evidence" value="ECO:0007669"/>
    <property type="project" value="UniProtKB-ARBA"/>
</dbReference>
<dbReference type="Proteomes" id="UP001301958">
    <property type="component" value="Unassembled WGS sequence"/>
</dbReference>
<dbReference type="PANTHER" id="PTHR15549">
    <property type="entry name" value="PAIRED IMMUNOGLOBULIN-LIKE TYPE 2 RECEPTOR"/>
    <property type="match status" value="1"/>
</dbReference>
<reference evidence="7" key="2">
    <citation type="submission" date="2023-05" db="EMBL/GenBank/DDBJ databases">
        <authorList>
            <consortium name="Lawrence Berkeley National Laboratory"/>
            <person name="Steindorff A."/>
            <person name="Hensen N."/>
            <person name="Bonometti L."/>
            <person name="Westerberg I."/>
            <person name="Brannstrom I.O."/>
            <person name="Guillou S."/>
            <person name="Cros-Aarteil S."/>
            <person name="Calhoun S."/>
            <person name="Haridas S."/>
            <person name="Kuo A."/>
            <person name="Mondo S."/>
            <person name="Pangilinan J."/>
            <person name="Riley R."/>
            <person name="Labutti K."/>
            <person name="Andreopoulos B."/>
            <person name="Lipzen A."/>
            <person name="Chen C."/>
            <person name="Yanf M."/>
            <person name="Daum C."/>
            <person name="Ng V."/>
            <person name="Clum A."/>
            <person name="Ohm R."/>
            <person name="Martin F."/>
            <person name="Silar P."/>
            <person name="Natvig D."/>
            <person name="Lalanne C."/>
            <person name="Gautier V."/>
            <person name="Ament-Velasquez S.L."/>
            <person name="Kruys A."/>
            <person name="Hutchinson M.I."/>
            <person name="Powell A.J."/>
            <person name="Barry K."/>
            <person name="Miller A.N."/>
            <person name="Grigoriev I.V."/>
            <person name="Debuchy R."/>
            <person name="Gladieux P."/>
            <person name="Thoren M.H."/>
            <person name="Johannesson H."/>
        </authorList>
    </citation>
    <scope>NUCLEOTIDE SEQUENCE</scope>
    <source>
        <strain evidence="7">CBS 990.96</strain>
    </source>
</reference>
<proteinExistence type="predicted"/>
<dbReference type="InterPro" id="IPR051694">
    <property type="entry name" value="Immunoregulatory_rcpt-like"/>
</dbReference>
<feature type="compositionally biased region" description="Polar residues" evidence="5">
    <location>
        <begin position="203"/>
        <end position="220"/>
    </location>
</feature>
<feature type="transmembrane region" description="Helical" evidence="6">
    <location>
        <begin position="230"/>
        <end position="251"/>
    </location>
</feature>
<keyword evidence="3 6" id="KW-1133">Transmembrane helix</keyword>
<dbReference type="GO" id="GO:0016020">
    <property type="term" value="C:membrane"/>
    <property type="evidence" value="ECO:0007669"/>
    <property type="project" value="UniProtKB-SubCell"/>
</dbReference>
<evidence type="ECO:0000256" key="5">
    <source>
        <dbReference type="SAM" id="MobiDB-lite"/>
    </source>
</evidence>
<evidence type="ECO:0000256" key="2">
    <source>
        <dbReference type="ARBA" id="ARBA00022692"/>
    </source>
</evidence>
<evidence type="ECO:0000256" key="3">
    <source>
        <dbReference type="ARBA" id="ARBA00022989"/>
    </source>
</evidence>
<accession>A0AAN7H833</accession>
<reference evidence="7" key="1">
    <citation type="journal article" date="2023" name="Mol. Phylogenet. Evol.">
        <title>Genome-scale phylogeny and comparative genomics of the fungal order Sordariales.</title>
        <authorList>
            <person name="Hensen N."/>
            <person name="Bonometti L."/>
            <person name="Westerberg I."/>
            <person name="Brannstrom I.O."/>
            <person name="Guillou S."/>
            <person name="Cros-Aarteil S."/>
            <person name="Calhoun S."/>
            <person name="Haridas S."/>
            <person name="Kuo A."/>
            <person name="Mondo S."/>
            <person name="Pangilinan J."/>
            <person name="Riley R."/>
            <person name="LaButti K."/>
            <person name="Andreopoulos B."/>
            <person name="Lipzen A."/>
            <person name="Chen C."/>
            <person name="Yan M."/>
            <person name="Daum C."/>
            <person name="Ng V."/>
            <person name="Clum A."/>
            <person name="Steindorff A."/>
            <person name="Ohm R.A."/>
            <person name="Martin F."/>
            <person name="Silar P."/>
            <person name="Natvig D.O."/>
            <person name="Lalanne C."/>
            <person name="Gautier V."/>
            <person name="Ament-Velasquez S.L."/>
            <person name="Kruys A."/>
            <person name="Hutchinson M.I."/>
            <person name="Powell A.J."/>
            <person name="Barry K."/>
            <person name="Miller A.N."/>
            <person name="Grigoriev I.V."/>
            <person name="Debuchy R."/>
            <person name="Gladieux P."/>
            <person name="Hiltunen Thoren M."/>
            <person name="Johannesson H."/>
        </authorList>
    </citation>
    <scope>NUCLEOTIDE SEQUENCE</scope>
    <source>
        <strain evidence="7">CBS 990.96</strain>
    </source>
</reference>
<sequence>MVAGSHPAAGGRIGGLRLLFTTIFTLSIYFASIPAVSADTCFRLDGQPMVNNRKCPGSNACCGETATCLSNRLCHNEGDPPDLFVRGPCLIKGWNGSNDCAQICLFNETATNRMPRVTQCSDGSLCCDDNKNCCAEKKGIFLDPNGMRVSARATGATLSFPPGVSTTSSSSSSSTTTLTTTLSLSTLTTETTSSSTTTRTTLDGSQFSSSSTSVPITGTSSDSDTVGLKVGLGLGIPLAVLISGLLVYCFFKKRNAAARAETAGDYQSTAGPVSEMHGDPSYFPEAPPNYKPRYVYSNGGLHTKSLSTTSKPVEIGTVMPSEMDGRTAGSQPPQRYYEMG</sequence>